<evidence type="ECO:0000256" key="1">
    <source>
        <dbReference type="ARBA" id="ARBA00004196"/>
    </source>
</evidence>
<dbReference type="InterPro" id="IPR017937">
    <property type="entry name" value="Thioredoxin_CS"/>
</dbReference>
<name>A0A2U2BPI1_ALCFA</name>
<dbReference type="InterPro" id="IPR013740">
    <property type="entry name" value="Redoxin"/>
</dbReference>
<dbReference type="EMBL" id="QEXO01000001">
    <property type="protein sequence ID" value="PWE15913.1"/>
    <property type="molecule type" value="Genomic_DNA"/>
</dbReference>
<keyword evidence="4" id="KW-0812">Transmembrane</keyword>
<dbReference type="GO" id="GO:0008961">
    <property type="term" value="F:phosphatidylglycerol-prolipoprotein diacylglyceryl transferase activity"/>
    <property type="evidence" value="ECO:0007669"/>
    <property type="project" value="InterPro"/>
</dbReference>
<evidence type="ECO:0000256" key="4">
    <source>
        <dbReference type="SAM" id="Phobius"/>
    </source>
</evidence>
<dbReference type="InterPro" id="IPR013766">
    <property type="entry name" value="Thioredoxin_domain"/>
</dbReference>
<evidence type="ECO:0000313" key="7">
    <source>
        <dbReference type="Proteomes" id="UP000245216"/>
    </source>
</evidence>
<dbReference type="CDD" id="cd02966">
    <property type="entry name" value="TlpA_like_family"/>
    <property type="match status" value="1"/>
</dbReference>
<feature type="domain" description="Thioredoxin" evidence="5">
    <location>
        <begin position="132"/>
        <end position="271"/>
    </location>
</feature>
<feature type="transmembrane region" description="Helical" evidence="4">
    <location>
        <begin position="6"/>
        <end position="31"/>
    </location>
</feature>
<feature type="transmembrane region" description="Helical" evidence="4">
    <location>
        <begin position="104"/>
        <end position="126"/>
    </location>
</feature>
<proteinExistence type="predicted"/>
<feature type="transmembrane region" description="Helical" evidence="4">
    <location>
        <begin position="43"/>
        <end position="61"/>
    </location>
</feature>
<accession>A0A2U2BPI1</accession>
<evidence type="ECO:0000313" key="6">
    <source>
        <dbReference type="EMBL" id="PWE15913.1"/>
    </source>
</evidence>
<reference evidence="6 7" key="2">
    <citation type="submission" date="2018-05" db="EMBL/GenBank/DDBJ databases">
        <authorList>
            <person name="Lanie J.A."/>
            <person name="Ng W.-L."/>
            <person name="Kazmierczak K.M."/>
            <person name="Andrzejewski T.M."/>
            <person name="Davidsen T.M."/>
            <person name="Wayne K.J."/>
            <person name="Tettelin H."/>
            <person name="Glass J.I."/>
            <person name="Rusch D."/>
            <person name="Podicherti R."/>
            <person name="Tsui H.-C.T."/>
            <person name="Winkler M.E."/>
        </authorList>
    </citation>
    <scope>NUCLEOTIDE SEQUENCE [LARGE SCALE GENOMIC DNA]</scope>
    <source>
        <strain evidence="6 7">YBY</strain>
    </source>
</reference>
<feature type="transmembrane region" description="Helical" evidence="4">
    <location>
        <begin position="81"/>
        <end position="97"/>
    </location>
</feature>
<dbReference type="Pfam" id="PF08534">
    <property type="entry name" value="Redoxin"/>
    <property type="match status" value="1"/>
</dbReference>
<dbReference type="GO" id="GO:0015036">
    <property type="term" value="F:disulfide oxidoreductase activity"/>
    <property type="evidence" value="ECO:0007669"/>
    <property type="project" value="UniProtKB-ARBA"/>
</dbReference>
<protein>
    <submittedName>
        <fullName evidence="6">Thiol:disulfide interchange protein</fullName>
    </submittedName>
</protein>
<dbReference type="InterPro" id="IPR050553">
    <property type="entry name" value="Thioredoxin_ResA/DsbE_sf"/>
</dbReference>
<evidence type="ECO:0000259" key="5">
    <source>
        <dbReference type="PROSITE" id="PS51352"/>
    </source>
</evidence>
<dbReference type="RefSeq" id="WP_109088448.1">
    <property type="nucleotide sequence ID" value="NZ_QEXO01000001.1"/>
</dbReference>
<dbReference type="PROSITE" id="PS00194">
    <property type="entry name" value="THIOREDOXIN_1"/>
    <property type="match status" value="1"/>
</dbReference>
<comment type="subcellular location">
    <subcellularLocation>
        <location evidence="1">Cell envelope</location>
    </subcellularLocation>
</comment>
<evidence type="ECO:0000256" key="2">
    <source>
        <dbReference type="ARBA" id="ARBA00022748"/>
    </source>
</evidence>
<comment type="caution">
    <text evidence="6">The sequence shown here is derived from an EMBL/GenBank/DDBJ whole genome shotgun (WGS) entry which is preliminary data.</text>
</comment>
<keyword evidence="2" id="KW-0201">Cytochrome c-type biogenesis</keyword>
<dbReference type="InterPro" id="IPR001640">
    <property type="entry name" value="Lgt"/>
</dbReference>
<dbReference type="Gene3D" id="3.40.30.10">
    <property type="entry name" value="Glutaredoxin"/>
    <property type="match status" value="1"/>
</dbReference>
<sequence length="271" mass="30211">MQSIQLGPFTFATSLFAFMVAALLGLFLAAWLDRRKQTRAESVLWRAIILGVLVGRLGFLIQQWQFYQSEPLSWLDLRDGGLMIPAAVTAGWFYVLWRVLRDKAVLPAVSGGLAVGVAAFSLIMVATGRGGVETAMPLPEIDLLPMQLDVSAPENLDLYKGKVTVVNLWASWCPPCRREMPAFKQVQTTRSDVNIVFANQGEELAEIQKYLMDENLELDNMWRDPQMQLGQAVRSRGLPTTLFLDEQGRLVDVRAGELSAATLNDKINKLQ</sequence>
<keyword evidence="4" id="KW-0472">Membrane</keyword>
<dbReference type="Pfam" id="PF01790">
    <property type="entry name" value="LGT"/>
    <property type="match status" value="1"/>
</dbReference>
<evidence type="ECO:0000256" key="3">
    <source>
        <dbReference type="ARBA" id="ARBA00023284"/>
    </source>
</evidence>
<dbReference type="GO" id="GO:0030313">
    <property type="term" value="C:cell envelope"/>
    <property type="evidence" value="ECO:0007669"/>
    <property type="project" value="UniProtKB-SubCell"/>
</dbReference>
<dbReference type="SUPFAM" id="SSF52833">
    <property type="entry name" value="Thioredoxin-like"/>
    <property type="match status" value="1"/>
</dbReference>
<dbReference type="GO" id="GO:0017004">
    <property type="term" value="P:cytochrome complex assembly"/>
    <property type="evidence" value="ECO:0007669"/>
    <property type="project" value="UniProtKB-KW"/>
</dbReference>
<dbReference type="Proteomes" id="UP000245216">
    <property type="component" value="Unassembled WGS sequence"/>
</dbReference>
<gene>
    <name evidence="6" type="ORF">DF183_04080</name>
</gene>
<dbReference type="GO" id="GO:0005886">
    <property type="term" value="C:plasma membrane"/>
    <property type="evidence" value="ECO:0007669"/>
    <property type="project" value="InterPro"/>
</dbReference>
<dbReference type="STRING" id="511.UZ73_00990"/>
<dbReference type="GO" id="GO:0042158">
    <property type="term" value="P:lipoprotein biosynthetic process"/>
    <property type="evidence" value="ECO:0007669"/>
    <property type="project" value="InterPro"/>
</dbReference>
<dbReference type="PANTHER" id="PTHR42852:SF13">
    <property type="entry name" value="PROTEIN DIPZ"/>
    <property type="match status" value="1"/>
</dbReference>
<dbReference type="PROSITE" id="PS51352">
    <property type="entry name" value="THIOREDOXIN_2"/>
    <property type="match status" value="1"/>
</dbReference>
<dbReference type="PANTHER" id="PTHR42852">
    <property type="entry name" value="THIOL:DISULFIDE INTERCHANGE PROTEIN DSBE"/>
    <property type="match status" value="1"/>
</dbReference>
<dbReference type="AlphaFoldDB" id="A0A2U2BPI1"/>
<keyword evidence="4" id="KW-1133">Transmembrane helix</keyword>
<keyword evidence="3" id="KW-0676">Redox-active center</keyword>
<dbReference type="InterPro" id="IPR036249">
    <property type="entry name" value="Thioredoxin-like_sf"/>
</dbReference>
<reference evidence="6 7" key="1">
    <citation type="submission" date="2018-05" db="EMBL/GenBank/DDBJ databases">
        <title>Genome Sequence of an Efficient Indole-Degrading Bacterium, Alcaligenes sp.YBY.</title>
        <authorList>
            <person name="Yang B."/>
        </authorList>
    </citation>
    <scope>NUCLEOTIDE SEQUENCE [LARGE SCALE GENOMIC DNA]</scope>
    <source>
        <strain evidence="6 7">YBY</strain>
    </source>
</reference>
<organism evidence="6 7">
    <name type="scientific">Alcaligenes faecalis</name>
    <dbReference type="NCBI Taxonomy" id="511"/>
    <lineage>
        <taxon>Bacteria</taxon>
        <taxon>Pseudomonadati</taxon>
        <taxon>Pseudomonadota</taxon>
        <taxon>Betaproteobacteria</taxon>
        <taxon>Burkholderiales</taxon>
        <taxon>Alcaligenaceae</taxon>
        <taxon>Alcaligenes</taxon>
    </lineage>
</organism>